<evidence type="ECO:0000313" key="4">
    <source>
        <dbReference type="Proteomes" id="UP000606396"/>
    </source>
</evidence>
<accession>A0ABR8H7H3</accession>
<keyword evidence="4" id="KW-1185">Reference proteome</keyword>
<reference evidence="3 4" key="1">
    <citation type="journal article" date="2020" name="ISME J.">
        <title>Comparative genomics reveals insights into cyanobacterial evolution and habitat adaptation.</title>
        <authorList>
            <person name="Chen M.Y."/>
            <person name="Teng W.K."/>
            <person name="Zhao L."/>
            <person name="Hu C.X."/>
            <person name="Zhou Y.K."/>
            <person name="Han B.P."/>
            <person name="Song L.R."/>
            <person name="Shu W.S."/>
        </authorList>
    </citation>
    <scope>NUCLEOTIDE SEQUENCE [LARGE SCALE GENOMIC DNA]</scope>
    <source>
        <strain evidence="3 4">FACHB-252</strain>
    </source>
</reference>
<keyword evidence="2" id="KW-0964">Secreted</keyword>
<dbReference type="PRINTS" id="PR00313">
    <property type="entry name" value="CABNDNGRPT"/>
</dbReference>
<dbReference type="RefSeq" id="WP_099071304.1">
    <property type="nucleotide sequence ID" value="NZ_JACJTC010000005.1"/>
</dbReference>
<gene>
    <name evidence="3" type="ORF">H6G94_07470</name>
</gene>
<dbReference type="SUPFAM" id="SSF51120">
    <property type="entry name" value="beta-Roll"/>
    <property type="match status" value="3"/>
</dbReference>
<evidence type="ECO:0000256" key="2">
    <source>
        <dbReference type="ARBA" id="ARBA00022525"/>
    </source>
</evidence>
<proteinExistence type="predicted"/>
<dbReference type="GeneID" id="57098403"/>
<comment type="subcellular location">
    <subcellularLocation>
        <location evidence="1">Secreted</location>
    </subcellularLocation>
</comment>
<dbReference type="InterPro" id="IPR018511">
    <property type="entry name" value="Hemolysin-typ_Ca-bd_CS"/>
</dbReference>
<name>A0ABR8H7H3_NOSPU</name>
<dbReference type="EMBL" id="JACJTC010000005">
    <property type="protein sequence ID" value="MBD2611110.1"/>
    <property type="molecule type" value="Genomic_DNA"/>
</dbReference>
<dbReference type="PROSITE" id="PS00330">
    <property type="entry name" value="HEMOLYSIN_CALCIUM"/>
    <property type="match status" value="4"/>
</dbReference>
<dbReference type="Proteomes" id="UP000606396">
    <property type="component" value="Unassembled WGS sequence"/>
</dbReference>
<dbReference type="Pfam" id="PF00353">
    <property type="entry name" value="HemolysinCabind"/>
    <property type="match status" value="5"/>
</dbReference>
<dbReference type="InterPro" id="IPR001343">
    <property type="entry name" value="Hemolysn_Ca-bd"/>
</dbReference>
<organism evidence="3 4">
    <name type="scientific">Nostoc punctiforme FACHB-252</name>
    <dbReference type="NCBI Taxonomy" id="1357509"/>
    <lineage>
        <taxon>Bacteria</taxon>
        <taxon>Bacillati</taxon>
        <taxon>Cyanobacteriota</taxon>
        <taxon>Cyanophyceae</taxon>
        <taxon>Nostocales</taxon>
        <taxon>Nostocaceae</taxon>
        <taxon>Nostoc</taxon>
    </lineage>
</organism>
<protein>
    <submittedName>
        <fullName evidence="3">Calcium-binding protein</fullName>
    </submittedName>
</protein>
<dbReference type="PANTHER" id="PTHR38340:SF1">
    <property type="entry name" value="S-LAYER PROTEIN"/>
    <property type="match status" value="1"/>
</dbReference>
<comment type="caution">
    <text evidence="3">The sequence shown here is derived from an EMBL/GenBank/DDBJ whole genome shotgun (WGS) entry which is preliminary data.</text>
</comment>
<dbReference type="Gene3D" id="2.150.10.10">
    <property type="entry name" value="Serralysin-like metalloprotease, C-terminal"/>
    <property type="match status" value="4"/>
</dbReference>
<sequence length="403" mass="40380">MATINGTSGNDILSGDINFFPENDRINGFDGDDQLSGGSGNDTIDAGAGNDYIQGGADNDSLLGGSGIDYIDGGGGNDTLNGGTGNDFLIGNFGNDFYVVDSTGDSITEYSAEDGTDTVLSSVSWTLGNFLENLTLTGTASINGTGNSLNNIINGNSGNNGLTGGDGNDTLNGGGGKDTLIGGAGNDTYIIDSTTDTLVEFSNGGIDTVRSSVSYTLSNFFDNLILTGSNAINGTGNGGNNVITGNNANNVLNGSSGNDTVSGLSGNDTLIGGSGNDVLIGGGGNDTFKYATGSAFSNATIGKDTISDFHKTSGDTDRIALSKKTFTALTSNVGVGFSKSTEFAVVANDAAAATSKAFIVYSQGTGNLFYNQNGSSSGFGTGAAFATLTNNPLLTAANFIIEA</sequence>
<dbReference type="InterPro" id="IPR050557">
    <property type="entry name" value="RTX_toxin/Mannuronan_C5-epim"/>
</dbReference>
<dbReference type="InterPro" id="IPR011049">
    <property type="entry name" value="Serralysin-like_metalloprot_C"/>
</dbReference>
<evidence type="ECO:0000256" key="1">
    <source>
        <dbReference type="ARBA" id="ARBA00004613"/>
    </source>
</evidence>
<dbReference type="PANTHER" id="PTHR38340">
    <property type="entry name" value="S-LAYER PROTEIN"/>
    <property type="match status" value="1"/>
</dbReference>
<evidence type="ECO:0000313" key="3">
    <source>
        <dbReference type="EMBL" id="MBD2611110.1"/>
    </source>
</evidence>